<dbReference type="EMBL" id="JACDUR010000002">
    <property type="protein sequence ID" value="MBA2891108.1"/>
    <property type="molecule type" value="Genomic_DNA"/>
</dbReference>
<dbReference type="Proteomes" id="UP000530928">
    <property type="component" value="Unassembled WGS sequence"/>
</dbReference>
<organism evidence="1 2">
    <name type="scientific">Nonomuraea soli</name>
    <dbReference type="NCBI Taxonomy" id="1032476"/>
    <lineage>
        <taxon>Bacteria</taxon>
        <taxon>Bacillati</taxon>
        <taxon>Actinomycetota</taxon>
        <taxon>Actinomycetes</taxon>
        <taxon>Streptosporangiales</taxon>
        <taxon>Streptosporangiaceae</taxon>
        <taxon>Nonomuraea</taxon>
    </lineage>
</organism>
<protein>
    <submittedName>
        <fullName evidence="1">DNA polymerase III alpha subunit</fullName>
    </submittedName>
</protein>
<comment type="caution">
    <text evidence="1">The sequence shown here is derived from an EMBL/GenBank/DDBJ whole genome shotgun (WGS) entry which is preliminary data.</text>
</comment>
<dbReference type="AlphaFoldDB" id="A0A7W0CH94"/>
<gene>
    <name evidence="1" type="ORF">HNR30_002449</name>
</gene>
<accession>A0A7W0CH94</accession>
<sequence>MRDNGFSDEASQALAVMLPFWGYAFNTSHTAGYGLVASGDSTIDPEP</sequence>
<evidence type="ECO:0000313" key="1">
    <source>
        <dbReference type="EMBL" id="MBA2891108.1"/>
    </source>
</evidence>
<name>A0A7W0CH94_9ACTN</name>
<evidence type="ECO:0000313" key="2">
    <source>
        <dbReference type="Proteomes" id="UP000530928"/>
    </source>
</evidence>
<proteinExistence type="predicted"/>
<reference evidence="1 2" key="1">
    <citation type="submission" date="2020-07" db="EMBL/GenBank/DDBJ databases">
        <title>Genomic Encyclopedia of Type Strains, Phase IV (KMG-IV): sequencing the most valuable type-strain genomes for metagenomic binning, comparative biology and taxonomic classification.</title>
        <authorList>
            <person name="Goeker M."/>
        </authorList>
    </citation>
    <scope>NUCLEOTIDE SEQUENCE [LARGE SCALE GENOMIC DNA]</scope>
    <source>
        <strain evidence="1 2">DSM 45533</strain>
    </source>
</reference>
<dbReference type="RefSeq" id="WP_181609858.1">
    <property type="nucleotide sequence ID" value="NZ_BAABAM010000012.1"/>
</dbReference>
<keyword evidence="2" id="KW-1185">Reference proteome</keyword>